<dbReference type="InterPro" id="IPR028124">
    <property type="entry name" value="SMAP_dom"/>
</dbReference>
<dbReference type="AlphaFoldDB" id="S9RAH9"/>
<dbReference type="OMA" id="EKKAPIW"/>
<feature type="compositionally biased region" description="Basic residues" evidence="1">
    <location>
        <begin position="1"/>
        <end position="11"/>
    </location>
</feature>
<protein>
    <recommendedName>
        <fullName evidence="2">Small acidic protein-like domain-containing protein</fullName>
    </recommendedName>
</protein>
<dbReference type="Proteomes" id="UP000016088">
    <property type="component" value="Unassembled WGS sequence"/>
</dbReference>
<gene>
    <name evidence="3" type="ORF">SOCG_02600</name>
</gene>
<feature type="region of interest" description="Disordered" evidence="1">
    <location>
        <begin position="1"/>
        <end position="21"/>
    </location>
</feature>
<organism evidence="3 4">
    <name type="scientific">Schizosaccharomyces octosporus (strain yFS286)</name>
    <name type="common">Fission yeast</name>
    <name type="synonym">Octosporomyces octosporus</name>
    <dbReference type="NCBI Taxonomy" id="483514"/>
    <lineage>
        <taxon>Eukaryota</taxon>
        <taxon>Fungi</taxon>
        <taxon>Dikarya</taxon>
        <taxon>Ascomycota</taxon>
        <taxon>Taphrinomycotina</taxon>
        <taxon>Schizosaccharomycetes</taxon>
        <taxon>Schizosaccharomycetales</taxon>
        <taxon>Schizosaccharomycetaceae</taxon>
        <taxon>Schizosaccharomyces</taxon>
    </lineage>
</organism>
<feature type="domain" description="Small acidic protein-like" evidence="2">
    <location>
        <begin position="101"/>
        <end position="164"/>
    </location>
</feature>
<dbReference type="OrthoDB" id="10066125at2759"/>
<proteinExistence type="predicted"/>
<evidence type="ECO:0000313" key="4">
    <source>
        <dbReference type="Proteomes" id="UP000016088"/>
    </source>
</evidence>
<evidence type="ECO:0000259" key="2">
    <source>
        <dbReference type="Pfam" id="PF15477"/>
    </source>
</evidence>
<feature type="compositionally biased region" description="Basic residues" evidence="1">
    <location>
        <begin position="42"/>
        <end position="56"/>
    </location>
</feature>
<feature type="region of interest" description="Disordered" evidence="1">
    <location>
        <begin position="34"/>
        <end position="141"/>
    </location>
</feature>
<evidence type="ECO:0000313" key="3">
    <source>
        <dbReference type="EMBL" id="EPX75125.1"/>
    </source>
</evidence>
<feature type="compositionally biased region" description="Basic and acidic residues" evidence="1">
    <location>
        <begin position="57"/>
        <end position="80"/>
    </location>
</feature>
<dbReference type="VEuPathDB" id="FungiDB:SOCG_02600"/>
<reference evidence="3 4" key="1">
    <citation type="journal article" date="2011" name="Science">
        <title>Comparative functional genomics of the fission yeasts.</title>
        <authorList>
            <person name="Rhind N."/>
            <person name="Chen Z."/>
            <person name="Yassour M."/>
            <person name="Thompson D.A."/>
            <person name="Haas B.J."/>
            <person name="Habib N."/>
            <person name="Wapinski I."/>
            <person name="Roy S."/>
            <person name="Lin M.F."/>
            <person name="Heiman D.I."/>
            <person name="Young S.K."/>
            <person name="Furuya K."/>
            <person name="Guo Y."/>
            <person name="Pidoux A."/>
            <person name="Chen H.M."/>
            <person name="Robbertse B."/>
            <person name="Goldberg J.M."/>
            <person name="Aoki K."/>
            <person name="Bayne E.H."/>
            <person name="Berlin A.M."/>
            <person name="Desjardins C.A."/>
            <person name="Dobbs E."/>
            <person name="Dukaj L."/>
            <person name="Fan L."/>
            <person name="FitzGerald M.G."/>
            <person name="French C."/>
            <person name="Gujja S."/>
            <person name="Hansen K."/>
            <person name="Keifenheim D."/>
            <person name="Levin J.Z."/>
            <person name="Mosher R.A."/>
            <person name="Mueller C.A."/>
            <person name="Pfiffner J."/>
            <person name="Priest M."/>
            <person name="Russ C."/>
            <person name="Smialowska A."/>
            <person name="Swoboda P."/>
            <person name="Sykes S.M."/>
            <person name="Vaughn M."/>
            <person name="Vengrova S."/>
            <person name="Yoder R."/>
            <person name="Zeng Q."/>
            <person name="Allshire R."/>
            <person name="Baulcombe D."/>
            <person name="Birren B.W."/>
            <person name="Brown W."/>
            <person name="Ekwall K."/>
            <person name="Kellis M."/>
            <person name="Leatherwood J."/>
            <person name="Levin H."/>
            <person name="Margalit H."/>
            <person name="Martienssen R."/>
            <person name="Nieduszynski C.A."/>
            <person name="Spatafora J.W."/>
            <person name="Friedman N."/>
            <person name="Dalgaard J.Z."/>
            <person name="Baumann P."/>
            <person name="Niki H."/>
            <person name="Regev A."/>
            <person name="Nusbaum C."/>
        </authorList>
    </citation>
    <scope>NUCLEOTIDE SEQUENCE [LARGE SCALE GENOMIC DNA]</scope>
    <source>
        <strain evidence="4">yFS286</strain>
    </source>
</reference>
<dbReference type="EMBL" id="KE503206">
    <property type="protein sequence ID" value="EPX75125.1"/>
    <property type="molecule type" value="Genomic_DNA"/>
</dbReference>
<sequence length="165" mass="18681">MASSKVSKKEKKAPIWGSSVSDFRKLKSEEKKLLSKDELKQYKKLKHKVKKLHSKKKSEDSTSKKAKQKSTESTEKEKNSKNPAATDGQKEKSDEGNRDYWLASQLSGGNQRKSKFLKMLGINGGGQDIAPKEKKGGFEHERERQLEQQYMSGIHQKGNRKGLGM</sequence>
<dbReference type="HOGENOM" id="CLU_1611743_0_0_1"/>
<name>S9RAH9_SCHOY</name>
<keyword evidence="4" id="KW-1185">Reference proteome</keyword>
<dbReference type="GeneID" id="25031576"/>
<feature type="compositionally biased region" description="Basic and acidic residues" evidence="1">
    <location>
        <begin position="130"/>
        <end position="141"/>
    </location>
</feature>
<feature type="compositionally biased region" description="Basic and acidic residues" evidence="1">
    <location>
        <begin position="88"/>
        <end position="98"/>
    </location>
</feature>
<dbReference type="Pfam" id="PF15477">
    <property type="entry name" value="SMAP"/>
    <property type="match status" value="1"/>
</dbReference>
<accession>S9RAH9</accession>
<dbReference type="RefSeq" id="XP_013016546.1">
    <property type="nucleotide sequence ID" value="XM_013161092.1"/>
</dbReference>
<evidence type="ECO:0000256" key="1">
    <source>
        <dbReference type="SAM" id="MobiDB-lite"/>
    </source>
</evidence>